<accession>A0A9Q0LH39</accession>
<dbReference type="GO" id="GO:0004842">
    <property type="term" value="F:ubiquitin-protein transferase activity"/>
    <property type="evidence" value="ECO:0007669"/>
    <property type="project" value="InterPro"/>
</dbReference>
<evidence type="ECO:0000256" key="1">
    <source>
        <dbReference type="ARBA" id="ARBA00022737"/>
    </source>
</evidence>
<dbReference type="AlphaFoldDB" id="A0A9Q0LH39"/>
<dbReference type="OrthoDB" id="270720at2759"/>
<dbReference type="CDD" id="cd16655">
    <property type="entry name" value="RING-Ubox_WDSUB1-like"/>
    <property type="match status" value="1"/>
</dbReference>
<evidence type="ECO:0000313" key="5">
    <source>
        <dbReference type="Proteomes" id="UP001149090"/>
    </source>
</evidence>
<dbReference type="Pfam" id="PF02493">
    <property type="entry name" value="MORN"/>
    <property type="match status" value="12"/>
</dbReference>
<dbReference type="InterPro" id="IPR001660">
    <property type="entry name" value="SAM"/>
</dbReference>
<dbReference type="SMART" id="SM00454">
    <property type="entry name" value="SAM"/>
    <property type="match status" value="1"/>
</dbReference>
<keyword evidence="1" id="KW-0677">Repeat</keyword>
<comment type="caution">
    <text evidence="4">The sequence shown here is derived from an EMBL/GenBank/DDBJ whole genome shotgun (WGS) entry which is preliminary data.</text>
</comment>
<name>A0A9Q0LH39_ANAIG</name>
<dbReference type="PANTHER" id="PTHR43215:SF14">
    <property type="entry name" value="RADIAL SPOKE HEAD 1 HOMOLOG"/>
    <property type="match status" value="1"/>
</dbReference>
<protein>
    <submittedName>
        <fullName evidence="4">Morn repeat-containing protein</fullName>
    </submittedName>
</protein>
<feature type="domain" description="U-box" evidence="3">
    <location>
        <begin position="654"/>
        <end position="728"/>
    </location>
</feature>
<dbReference type="GO" id="GO:0016567">
    <property type="term" value="P:protein ubiquitination"/>
    <property type="evidence" value="ECO:0007669"/>
    <property type="project" value="InterPro"/>
</dbReference>
<dbReference type="Proteomes" id="UP001149090">
    <property type="component" value="Unassembled WGS sequence"/>
</dbReference>
<gene>
    <name evidence="4" type="ORF">M0811_10589</name>
</gene>
<dbReference type="CDD" id="cd09487">
    <property type="entry name" value="SAM_superfamily"/>
    <property type="match status" value="1"/>
</dbReference>
<feature type="domain" description="SAM" evidence="2">
    <location>
        <begin position="450"/>
        <end position="513"/>
    </location>
</feature>
<dbReference type="InterPro" id="IPR013761">
    <property type="entry name" value="SAM/pointed_sf"/>
</dbReference>
<dbReference type="Gene3D" id="2.20.110.10">
    <property type="entry name" value="Histone H3 K4-specific methyltransferase SET7/9 N-terminal domain"/>
    <property type="match status" value="5"/>
</dbReference>
<dbReference type="SUPFAM" id="SSF82185">
    <property type="entry name" value="Histone H3 K4-specific methyltransferase SET7/9 N-terminal domain"/>
    <property type="match status" value="2"/>
</dbReference>
<dbReference type="InterPro" id="IPR003409">
    <property type="entry name" value="MORN"/>
</dbReference>
<dbReference type="EMBL" id="JAPDFW010000091">
    <property type="protein sequence ID" value="KAJ5071105.1"/>
    <property type="molecule type" value="Genomic_DNA"/>
</dbReference>
<reference evidence="4" key="1">
    <citation type="submission" date="2022-10" db="EMBL/GenBank/DDBJ databases">
        <title>Novel sulphate-reducing endosymbionts in the free-living metamonad Anaeramoeba.</title>
        <authorList>
            <person name="Jerlstrom-Hultqvist J."/>
            <person name="Cepicka I."/>
            <person name="Gallot-Lavallee L."/>
            <person name="Salas-Leiva D."/>
            <person name="Curtis B.A."/>
            <person name="Zahonova K."/>
            <person name="Pipaliya S."/>
            <person name="Dacks J."/>
            <person name="Roger A.J."/>
        </authorList>
    </citation>
    <scope>NUCLEOTIDE SEQUENCE</scope>
    <source>
        <strain evidence="4">BMAN</strain>
    </source>
</reference>
<dbReference type="PANTHER" id="PTHR43215">
    <property type="entry name" value="RADIAL SPOKE HEAD 1 HOMOLOG"/>
    <property type="match status" value="1"/>
</dbReference>
<dbReference type="Gene3D" id="1.10.150.50">
    <property type="entry name" value="Transcription Factor, Ets-1"/>
    <property type="match status" value="1"/>
</dbReference>
<organism evidence="4 5">
    <name type="scientific">Anaeramoeba ignava</name>
    <name type="common">Anaerobic marine amoeba</name>
    <dbReference type="NCBI Taxonomy" id="1746090"/>
    <lineage>
        <taxon>Eukaryota</taxon>
        <taxon>Metamonada</taxon>
        <taxon>Anaeramoebidae</taxon>
        <taxon>Anaeramoeba</taxon>
    </lineage>
</organism>
<dbReference type="Pfam" id="PF04564">
    <property type="entry name" value="U-box"/>
    <property type="match status" value="1"/>
</dbReference>
<dbReference type="Pfam" id="PF07647">
    <property type="entry name" value="SAM_2"/>
    <property type="match status" value="1"/>
</dbReference>
<dbReference type="PROSITE" id="PS50105">
    <property type="entry name" value="SAM_DOMAIN"/>
    <property type="match status" value="1"/>
</dbReference>
<dbReference type="PROSITE" id="PS51698">
    <property type="entry name" value="U_BOX"/>
    <property type="match status" value="1"/>
</dbReference>
<dbReference type="SUPFAM" id="SSF47769">
    <property type="entry name" value="SAM/Pointed domain"/>
    <property type="match status" value="1"/>
</dbReference>
<proteinExistence type="predicted"/>
<dbReference type="Gene3D" id="3.30.40.10">
    <property type="entry name" value="Zinc/RING finger domain, C3HC4 (zinc finger)"/>
    <property type="match status" value="1"/>
</dbReference>
<evidence type="ECO:0000313" key="4">
    <source>
        <dbReference type="EMBL" id="KAJ5071105.1"/>
    </source>
</evidence>
<dbReference type="SUPFAM" id="SSF57850">
    <property type="entry name" value="RING/U-box"/>
    <property type="match status" value="1"/>
</dbReference>
<dbReference type="InterPro" id="IPR003613">
    <property type="entry name" value="Ubox_domain"/>
</dbReference>
<evidence type="ECO:0000259" key="3">
    <source>
        <dbReference type="PROSITE" id="PS51698"/>
    </source>
</evidence>
<dbReference type="InterPro" id="IPR013083">
    <property type="entry name" value="Znf_RING/FYVE/PHD"/>
</dbReference>
<dbReference type="SMART" id="SM00504">
    <property type="entry name" value="Ubox"/>
    <property type="match status" value="1"/>
</dbReference>
<evidence type="ECO:0000259" key="2">
    <source>
        <dbReference type="PROSITE" id="PS50105"/>
    </source>
</evidence>
<keyword evidence="5" id="KW-1185">Reference proteome</keyword>
<sequence>MASTEKTLTSPYKYDDGSIYEGEFKGMMRHGYGVYKYITGEVYEGQWRFDKKHGFGVYKFTSGGIYEGEWVDGRKTGKGTFKFPSGDVYEGDWKDDKRTGFGIYQYNNGDKYEGWWFEDHKHGIGFYRFASNSEYIGEWVFGTKEGYGRFHFNTNDIYEGQWRNEKREGFGIYFYGREGDQYIGYWRSDRKHGKGVYIYRNGDWYYGDWYNGEKEGIGMFYYADNGSQYLGHWHRNQRHGFGIYHFAEGDIYKGDWRYDLKDGTGDYYYATGDRYQGSWREDTKSAEGIYFHANNDIYVSYWTNGMKNDPTAKFYPHDNLNIVRIVNFEMGNLDSIVEEKKIIEKERPIFDDFRLETQEKKLQELIEIRKRGSKIPPYVIPKSIAEESCRVILQARFSCPPFVLLINPEKCEHDSLEEYIWDDDNCELQFKSKRITQNEAELRKKPISSWNQENSIMFLKLIGLDDLILIFQDARISGKDLIYMDNFNLAALGITSLGLRIKIIHKLREFDQFKELTKNEDDIFFAKKKEKLSKIMDLENLNPNPNQNQNQNQNQNLDLNLNQNQNQNPNLILNLNIKRSNPYGTKTFEGDFNHYLFSKNWRYNPYAYNKEAFISTDDQIEVPPNLIQPFNSTAHFDNQFSIQFPEDFLQIDEKIPQNFICPLTNQIMNDPVIADDGRTYERNAILKWFKNHDTSPVYKEMKLSSTNLIPNLELKKQIQNFLQKFKKK</sequence>
<dbReference type="SMART" id="SM00698">
    <property type="entry name" value="MORN"/>
    <property type="match status" value="12"/>
</dbReference>